<reference evidence="3" key="3">
    <citation type="submission" date="2025-04" db="UniProtKB">
        <authorList>
            <consortium name="RefSeq"/>
        </authorList>
    </citation>
    <scope>IDENTIFICATION</scope>
    <source>
        <strain evidence="3">CBS 304.34</strain>
    </source>
</reference>
<dbReference type="OrthoDB" id="3933142at2759"/>
<evidence type="ECO:0000313" key="2">
    <source>
        <dbReference type="Proteomes" id="UP000504636"/>
    </source>
</evidence>
<accession>A0A6A6Y4H9</accession>
<dbReference type="AlphaFoldDB" id="A0A6A6Y4H9"/>
<evidence type="ECO:0000313" key="1">
    <source>
        <dbReference type="EMBL" id="KAF2803751.1"/>
    </source>
</evidence>
<protein>
    <submittedName>
        <fullName evidence="1 3">Uncharacterized protein</fullName>
    </submittedName>
</protein>
<dbReference type="Proteomes" id="UP000504636">
    <property type="component" value="Unplaced"/>
</dbReference>
<gene>
    <name evidence="1 3" type="ORF">BDZ99DRAFT_481746</name>
</gene>
<sequence>MLHVTLPFANSWSSQTTLLTRVARDPVRPGTHFVLAHLSYPPQRTQDSKAQSTVTAYKDRAVTVKIKDPAVAQRFRTLPAVKIKNQIETSIHDNAATKSVKVVAAHQLKSGDLQVFTSSTAEATKLKESQGWISGLGEHAELIVPTYGVIVHGISTNSINIKDQKATIEQILADNYTVIPNAEISFIGWLT</sequence>
<dbReference type="RefSeq" id="XP_033570715.1">
    <property type="nucleotide sequence ID" value="XM_033722439.1"/>
</dbReference>
<dbReference type="EMBL" id="MU003716">
    <property type="protein sequence ID" value="KAF2803751.1"/>
    <property type="molecule type" value="Genomic_DNA"/>
</dbReference>
<organism evidence="1">
    <name type="scientific">Mytilinidion resinicola</name>
    <dbReference type="NCBI Taxonomy" id="574789"/>
    <lineage>
        <taxon>Eukaryota</taxon>
        <taxon>Fungi</taxon>
        <taxon>Dikarya</taxon>
        <taxon>Ascomycota</taxon>
        <taxon>Pezizomycotina</taxon>
        <taxon>Dothideomycetes</taxon>
        <taxon>Pleosporomycetidae</taxon>
        <taxon>Mytilinidiales</taxon>
        <taxon>Mytilinidiaceae</taxon>
        <taxon>Mytilinidion</taxon>
    </lineage>
</organism>
<proteinExistence type="predicted"/>
<dbReference type="GeneID" id="54463332"/>
<reference evidence="1 3" key="1">
    <citation type="journal article" date="2020" name="Stud. Mycol.">
        <title>101 Dothideomycetes genomes: a test case for predicting lifestyles and emergence of pathogens.</title>
        <authorList>
            <person name="Haridas S."/>
            <person name="Albert R."/>
            <person name="Binder M."/>
            <person name="Bloem J."/>
            <person name="Labutti K."/>
            <person name="Salamov A."/>
            <person name="Andreopoulos B."/>
            <person name="Baker S."/>
            <person name="Barry K."/>
            <person name="Bills G."/>
            <person name="Bluhm B."/>
            <person name="Cannon C."/>
            <person name="Castanera R."/>
            <person name="Culley D."/>
            <person name="Daum C."/>
            <person name="Ezra D."/>
            <person name="Gonzalez J."/>
            <person name="Henrissat B."/>
            <person name="Kuo A."/>
            <person name="Liang C."/>
            <person name="Lipzen A."/>
            <person name="Lutzoni F."/>
            <person name="Magnuson J."/>
            <person name="Mondo S."/>
            <person name="Nolan M."/>
            <person name="Ohm R."/>
            <person name="Pangilinan J."/>
            <person name="Park H.-J."/>
            <person name="Ramirez L."/>
            <person name="Alfaro M."/>
            <person name="Sun H."/>
            <person name="Tritt A."/>
            <person name="Yoshinaga Y."/>
            <person name="Zwiers L.-H."/>
            <person name="Turgeon B."/>
            <person name="Goodwin S."/>
            <person name="Spatafora J."/>
            <person name="Crous P."/>
            <person name="Grigoriev I."/>
        </authorList>
    </citation>
    <scope>NUCLEOTIDE SEQUENCE</scope>
    <source>
        <strain evidence="1 3">CBS 304.34</strain>
    </source>
</reference>
<name>A0A6A6Y4H9_9PEZI</name>
<evidence type="ECO:0000313" key="3">
    <source>
        <dbReference type="RefSeq" id="XP_033570715.1"/>
    </source>
</evidence>
<reference evidence="3" key="2">
    <citation type="submission" date="2020-04" db="EMBL/GenBank/DDBJ databases">
        <authorList>
            <consortium name="NCBI Genome Project"/>
        </authorList>
    </citation>
    <scope>NUCLEOTIDE SEQUENCE</scope>
    <source>
        <strain evidence="3">CBS 304.34</strain>
    </source>
</reference>
<keyword evidence="2" id="KW-1185">Reference proteome</keyword>